<dbReference type="AlphaFoldDB" id="Q05E86"/>
<dbReference type="KEGG" id="ape:APE_0273a"/>
<organism evidence="4 5">
    <name type="scientific">Aeropyrum pernix (strain ATCC 700893 / DSM 11879 / JCM 9820 / NBRC 100138 / K1)</name>
    <dbReference type="NCBI Taxonomy" id="272557"/>
    <lineage>
        <taxon>Archaea</taxon>
        <taxon>Thermoproteota</taxon>
        <taxon>Thermoprotei</taxon>
        <taxon>Desulfurococcales</taxon>
        <taxon>Desulfurococcaceae</taxon>
        <taxon>Aeropyrum</taxon>
    </lineage>
</organism>
<evidence type="ECO:0000313" key="4">
    <source>
        <dbReference type="EMBL" id="BAF34715.1"/>
    </source>
</evidence>
<dbReference type="EMBL" id="BA000002">
    <property type="protein sequence ID" value="BAF34715.1"/>
    <property type="molecule type" value="Genomic_DNA"/>
</dbReference>
<dbReference type="SUPFAM" id="SSF141694">
    <property type="entry name" value="AF2212/PG0164-like"/>
    <property type="match status" value="1"/>
</dbReference>
<keyword evidence="5" id="KW-1185">Reference proteome</keyword>
<reference evidence="4 5" key="1">
    <citation type="journal article" date="1999" name="DNA Res.">
        <title>Complete genome sequence of an aerobic hyper-thermophilic crenarchaeon, Aeropyrum pernix K1.</title>
        <authorList>
            <person name="Kawarabayasi Y."/>
            <person name="Hino Y."/>
            <person name="Horikawa H."/>
            <person name="Yamazaki S."/>
            <person name="Haikawa Y."/>
            <person name="Jin-no K."/>
            <person name="Takahashi M."/>
            <person name="Sekine M."/>
            <person name="Baba S."/>
            <person name="Ankai A."/>
            <person name="Kosugi H."/>
            <person name="Hosoyama A."/>
            <person name="Fukui S."/>
            <person name="Nagai Y."/>
            <person name="Nishijima K."/>
            <person name="Nakazawa H."/>
            <person name="Takamiya M."/>
            <person name="Masuda S."/>
            <person name="Funahashi T."/>
            <person name="Tanaka T."/>
            <person name="Kudoh Y."/>
            <person name="Yamazaki J."/>
            <person name="Kushida N."/>
            <person name="Oguchi A."/>
            <person name="Aoki K."/>
            <person name="Kubota K."/>
            <person name="Nakamura Y."/>
            <person name="Nomura N."/>
            <person name="Sako Y."/>
            <person name="Kikuchi H."/>
        </authorList>
    </citation>
    <scope>NUCLEOTIDE SEQUENCE [LARGE SCALE GENOMIC DNA]</scope>
    <source>
        <strain evidence="5">ATCC 700893 / DSM 11879 / JCM 9820 / NBRC 100138 / K1</strain>
    </source>
</reference>
<evidence type="ECO:0000256" key="2">
    <source>
        <dbReference type="ARBA" id="ARBA00022649"/>
    </source>
</evidence>
<comment type="similarity">
    <text evidence="1 3">Belongs to the UPF0165 family.</text>
</comment>
<protein>
    <recommendedName>
        <fullName evidence="3">Antitoxin</fullName>
    </recommendedName>
</protein>
<keyword evidence="2 3" id="KW-1277">Toxin-antitoxin system</keyword>
<evidence type="ECO:0000256" key="1">
    <source>
        <dbReference type="ARBA" id="ARBA00006615"/>
    </source>
</evidence>
<dbReference type="GeneID" id="4525209"/>
<dbReference type="InterPro" id="IPR008203">
    <property type="entry name" value="AF2212-like"/>
</dbReference>
<accession>Q05E86</accession>
<dbReference type="EnsemblBacteria" id="BAF34715">
    <property type="protein sequence ID" value="BAF34715"/>
    <property type="gene ID" value="APE_0273a"/>
</dbReference>
<name>Q05E86_AERPE</name>
<dbReference type="Proteomes" id="UP000002518">
    <property type="component" value="Chromosome"/>
</dbReference>
<sequence>MSKVIRVKYEKGVLKPLEPLDLQEGEEVQVIIQPGEPIAEKYYGIARKHRPNLDKKEFLEVLEEIEDEDIRGH</sequence>
<dbReference type="RefSeq" id="WP_010865623.1">
    <property type="nucleotide sequence ID" value="NC_000854.2"/>
</dbReference>
<proteinExistence type="inferred from homology"/>
<dbReference type="STRING" id="272557.APE_0273a"/>
<evidence type="ECO:0000313" key="5">
    <source>
        <dbReference type="Proteomes" id="UP000002518"/>
    </source>
</evidence>
<dbReference type="InterPro" id="IPR024069">
    <property type="entry name" value="AF2212-like_dom_sf"/>
</dbReference>
<dbReference type="Gene3D" id="4.10.1150.10">
    <property type="entry name" value="AF2212/PG0164-like"/>
    <property type="match status" value="1"/>
</dbReference>
<comment type="function">
    <text evidence="3">Antitoxin component of a type II toxin-antitoxin (TA) system.</text>
</comment>
<evidence type="ECO:0000256" key="3">
    <source>
        <dbReference type="RuleBase" id="RU368051"/>
    </source>
</evidence>
<gene>
    <name evidence="4" type="ordered locus">APE_0273a</name>
</gene>
<dbReference type="Pfam" id="PF01954">
    <property type="entry name" value="AF2212-like"/>
    <property type="match status" value="1"/>
</dbReference>
<dbReference type="eggNOG" id="arCOG03880">
    <property type="taxonomic scope" value="Archaea"/>
</dbReference>